<dbReference type="SUPFAM" id="SSF56112">
    <property type="entry name" value="Protein kinase-like (PK-like)"/>
    <property type="match status" value="1"/>
</dbReference>
<protein>
    <recommendedName>
        <fullName evidence="1">non-specific serine/threonine protein kinase</fullName>
        <ecNumber evidence="1">2.7.11.1</ecNumber>
    </recommendedName>
</protein>
<dbReference type="Gene3D" id="3.30.200.20">
    <property type="entry name" value="Phosphorylase Kinase, domain 1"/>
    <property type="match status" value="1"/>
</dbReference>
<keyword evidence="2" id="KW-0723">Serine/threonine-protein kinase</keyword>
<evidence type="ECO:0000256" key="4">
    <source>
        <dbReference type="ARBA" id="ARBA00022741"/>
    </source>
</evidence>
<organism evidence="9 10">
    <name type="scientific">Carpinus fangiana</name>
    <dbReference type="NCBI Taxonomy" id="176857"/>
    <lineage>
        <taxon>Eukaryota</taxon>
        <taxon>Viridiplantae</taxon>
        <taxon>Streptophyta</taxon>
        <taxon>Embryophyta</taxon>
        <taxon>Tracheophyta</taxon>
        <taxon>Spermatophyta</taxon>
        <taxon>Magnoliopsida</taxon>
        <taxon>eudicotyledons</taxon>
        <taxon>Gunneridae</taxon>
        <taxon>Pentapetalae</taxon>
        <taxon>rosids</taxon>
        <taxon>fabids</taxon>
        <taxon>Fagales</taxon>
        <taxon>Betulaceae</taxon>
        <taxon>Carpinus</taxon>
    </lineage>
</organism>
<dbReference type="Proteomes" id="UP000327013">
    <property type="component" value="Chromosome 5"/>
</dbReference>
<comment type="catalytic activity">
    <reaction evidence="7">
        <text>L-threonyl-[protein] + ATP = O-phospho-L-threonyl-[protein] + ADP + H(+)</text>
        <dbReference type="Rhea" id="RHEA:46608"/>
        <dbReference type="Rhea" id="RHEA-COMP:11060"/>
        <dbReference type="Rhea" id="RHEA-COMP:11605"/>
        <dbReference type="ChEBI" id="CHEBI:15378"/>
        <dbReference type="ChEBI" id="CHEBI:30013"/>
        <dbReference type="ChEBI" id="CHEBI:30616"/>
        <dbReference type="ChEBI" id="CHEBI:61977"/>
        <dbReference type="ChEBI" id="CHEBI:456216"/>
        <dbReference type="EC" id="2.7.11.1"/>
    </reaction>
</comment>
<reference evidence="9 10" key="1">
    <citation type="submission" date="2019-06" db="EMBL/GenBank/DDBJ databases">
        <title>A chromosomal-level reference genome of Carpinus fangiana (Coryloideae, Betulaceae).</title>
        <authorList>
            <person name="Yang X."/>
            <person name="Wang Z."/>
            <person name="Zhang L."/>
            <person name="Hao G."/>
            <person name="Liu J."/>
            <person name="Yang Y."/>
        </authorList>
    </citation>
    <scope>NUCLEOTIDE SEQUENCE [LARGE SCALE GENOMIC DNA]</scope>
    <source>
        <strain evidence="9">Cfa_2016G</strain>
        <tissue evidence="9">Leaf</tissue>
    </source>
</reference>
<name>A0A5N6R8P9_9ROSI</name>
<comment type="catalytic activity">
    <reaction evidence="8">
        <text>L-seryl-[protein] + ATP = O-phospho-L-seryl-[protein] + ADP + H(+)</text>
        <dbReference type="Rhea" id="RHEA:17989"/>
        <dbReference type="Rhea" id="RHEA-COMP:9863"/>
        <dbReference type="Rhea" id="RHEA-COMP:11604"/>
        <dbReference type="ChEBI" id="CHEBI:15378"/>
        <dbReference type="ChEBI" id="CHEBI:29999"/>
        <dbReference type="ChEBI" id="CHEBI:30616"/>
        <dbReference type="ChEBI" id="CHEBI:83421"/>
        <dbReference type="ChEBI" id="CHEBI:456216"/>
        <dbReference type="EC" id="2.7.11.1"/>
    </reaction>
</comment>
<dbReference type="OrthoDB" id="432483at2759"/>
<evidence type="ECO:0000313" key="9">
    <source>
        <dbReference type="EMBL" id="KAE8056763.1"/>
    </source>
</evidence>
<keyword evidence="5" id="KW-0418">Kinase</keyword>
<evidence type="ECO:0000256" key="7">
    <source>
        <dbReference type="ARBA" id="ARBA00047899"/>
    </source>
</evidence>
<dbReference type="AlphaFoldDB" id="A0A5N6R8P9"/>
<dbReference type="EMBL" id="CM017325">
    <property type="protein sequence ID" value="KAE8056763.1"/>
    <property type="molecule type" value="Genomic_DNA"/>
</dbReference>
<keyword evidence="3" id="KW-0808">Transferase</keyword>
<evidence type="ECO:0000256" key="2">
    <source>
        <dbReference type="ARBA" id="ARBA00022527"/>
    </source>
</evidence>
<dbReference type="EC" id="2.7.11.1" evidence="1"/>
<proteinExistence type="predicted"/>
<dbReference type="GO" id="GO:0005524">
    <property type="term" value="F:ATP binding"/>
    <property type="evidence" value="ECO:0007669"/>
    <property type="project" value="UniProtKB-KW"/>
</dbReference>
<sequence length="83" mass="9416">MALKVIAKALIKGKGKADGGKYKRIFFEQQVLCRLSHLLLPRLQGVLATENVVAYAIDYYPGGNLHSLRKRQLEKMFSNDIIR</sequence>
<dbReference type="InterPro" id="IPR011009">
    <property type="entry name" value="Kinase-like_dom_sf"/>
</dbReference>
<evidence type="ECO:0000256" key="3">
    <source>
        <dbReference type="ARBA" id="ARBA00022679"/>
    </source>
</evidence>
<dbReference type="GO" id="GO:0004674">
    <property type="term" value="F:protein serine/threonine kinase activity"/>
    <property type="evidence" value="ECO:0007669"/>
    <property type="project" value="UniProtKB-KW"/>
</dbReference>
<dbReference type="PANTHER" id="PTHR45637">
    <property type="entry name" value="FLIPPASE KINASE 1-RELATED"/>
    <property type="match status" value="1"/>
</dbReference>
<evidence type="ECO:0000256" key="8">
    <source>
        <dbReference type="ARBA" id="ARBA00048679"/>
    </source>
</evidence>
<evidence type="ECO:0000256" key="5">
    <source>
        <dbReference type="ARBA" id="ARBA00022777"/>
    </source>
</evidence>
<keyword evidence="6" id="KW-0067">ATP-binding</keyword>
<evidence type="ECO:0000256" key="6">
    <source>
        <dbReference type="ARBA" id="ARBA00022840"/>
    </source>
</evidence>
<accession>A0A5N6R8P9</accession>
<keyword evidence="4" id="KW-0547">Nucleotide-binding</keyword>
<evidence type="ECO:0000256" key="1">
    <source>
        <dbReference type="ARBA" id="ARBA00012513"/>
    </source>
</evidence>
<keyword evidence="10" id="KW-1185">Reference proteome</keyword>
<evidence type="ECO:0000313" key="10">
    <source>
        <dbReference type="Proteomes" id="UP000327013"/>
    </source>
</evidence>
<gene>
    <name evidence="9" type="ORF">FH972_013506</name>
</gene>